<dbReference type="Gene3D" id="2.80.10.50">
    <property type="match status" value="1"/>
</dbReference>
<dbReference type="PANTHER" id="PTHR33107:SF5">
    <property type="entry name" value="KUNITZ TRYPSIN INHIBITOR 5"/>
    <property type="match status" value="1"/>
</dbReference>
<dbReference type="SMART" id="SM00452">
    <property type="entry name" value="STI"/>
    <property type="match status" value="1"/>
</dbReference>
<keyword evidence="3" id="KW-1185">Reference proteome</keyword>
<dbReference type="InterPro" id="IPR002160">
    <property type="entry name" value="Prot_inh_Kunz-lg"/>
</dbReference>
<organism evidence="2 3">
    <name type="scientific">Salix brachista</name>
    <dbReference type="NCBI Taxonomy" id="2182728"/>
    <lineage>
        <taxon>Eukaryota</taxon>
        <taxon>Viridiplantae</taxon>
        <taxon>Streptophyta</taxon>
        <taxon>Embryophyta</taxon>
        <taxon>Tracheophyta</taxon>
        <taxon>Spermatophyta</taxon>
        <taxon>Magnoliopsida</taxon>
        <taxon>eudicotyledons</taxon>
        <taxon>Gunneridae</taxon>
        <taxon>Pentapetalae</taxon>
        <taxon>rosids</taxon>
        <taxon>fabids</taxon>
        <taxon>Malpighiales</taxon>
        <taxon>Salicaceae</taxon>
        <taxon>Saliceae</taxon>
        <taxon>Salix</taxon>
    </lineage>
</organism>
<dbReference type="InterPro" id="IPR011065">
    <property type="entry name" value="Kunitz_inhibitor_STI-like_sf"/>
</dbReference>
<dbReference type="PANTHER" id="PTHR33107">
    <property type="entry name" value="KUNITZ TRYPSIN INHIBITOR 2"/>
    <property type="match status" value="1"/>
</dbReference>
<evidence type="ECO:0000313" key="3">
    <source>
        <dbReference type="Proteomes" id="UP000326939"/>
    </source>
</evidence>
<protein>
    <submittedName>
        <fullName evidence="2">Uncharacterized protein</fullName>
    </submittedName>
</protein>
<dbReference type="AlphaFoldDB" id="A0A5N5N159"/>
<feature type="signal peptide" evidence="1">
    <location>
        <begin position="1"/>
        <end position="18"/>
    </location>
</feature>
<comment type="caution">
    <text evidence="2">The sequence shown here is derived from an EMBL/GenBank/DDBJ whole genome shotgun (WGS) entry which is preliminary data.</text>
</comment>
<dbReference type="Pfam" id="PF00197">
    <property type="entry name" value="Kunitz_legume"/>
    <property type="match status" value="1"/>
</dbReference>
<feature type="chain" id="PRO_5024370709" evidence="1">
    <location>
        <begin position="19"/>
        <end position="208"/>
    </location>
</feature>
<dbReference type="PRINTS" id="PR00291">
    <property type="entry name" value="KUNITZINHBTR"/>
</dbReference>
<dbReference type="EMBL" id="VDCV01000004">
    <property type="protein sequence ID" value="KAB5560768.1"/>
    <property type="molecule type" value="Genomic_DNA"/>
</dbReference>
<dbReference type="Proteomes" id="UP000326939">
    <property type="component" value="Chromosome 4"/>
</dbReference>
<sequence>MRMGPAFVVLFFLLFAFAAKPLPRVSAAAAPETVLDVAGNILRTGTDYNILPAMRGGGGGIKFACTGHKSCPVDVLQDDYDKSDGLPLKFIPANRKKGVVRLSTDLNIKFSGPASCAPSAVWKVENYDDLTGQMFISTSGVDGNPGPETLDNWFKIERYGNGYKLVFCPTVCDDCEVLCRDIGIYVDSEGFRRLALSDVPFKVMFKKF</sequence>
<proteinExistence type="predicted"/>
<evidence type="ECO:0000256" key="1">
    <source>
        <dbReference type="SAM" id="SignalP"/>
    </source>
</evidence>
<dbReference type="CDD" id="cd23375">
    <property type="entry name" value="beta-trefoil_STI_VvMLP-like"/>
    <property type="match status" value="1"/>
</dbReference>
<name>A0A5N5N159_9ROSI</name>
<dbReference type="SUPFAM" id="SSF50386">
    <property type="entry name" value="STI-like"/>
    <property type="match status" value="1"/>
</dbReference>
<keyword evidence="1" id="KW-0732">Signal</keyword>
<reference evidence="3" key="1">
    <citation type="journal article" date="2019" name="Gigascience">
        <title>De novo genome assembly of the endangered Acer yangbiense, a plant species with extremely small populations endemic to Yunnan Province, China.</title>
        <authorList>
            <person name="Yang J."/>
            <person name="Wariss H.M."/>
            <person name="Tao L."/>
            <person name="Zhang R."/>
            <person name="Yun Q."/>
            <person name="Hollingsworth P."/>
            <person name="Dao Z."/>
            <person name="Luo G."/>
            <person name="Guo H."/>
            <person name="Ma Y."/>
            <person name="Sun W."/>
        </authorList>
    </citation>
    <scope>NUCLEOTIDE SEQUENCE [LARGE SCALE GENOMIC DNA]</scope>
    <source>
        <strain evidence="3">cv. br00</strain>
    </source>
</reference>
<accession>A0A5N5N159</accession>
<dbReference type="GO" id="GO:0004866">
    <property type="term" value="F:endopeptidase inhibitor activity"/>
    <property type="evidence" value="ECO:0007669"/>
    <property type="project" value="InterPro"/>
</dbReference>
<gene>
    <name evidence="2" type="ORF">DKX38_005725</name>
</gene>
<evidence type="ECO:0000313" key="2">
    <source>
        <dbReference type="EMBL" id="KAB5560768.1"/>
    </source>
</evidence>